<keyword evidence="11 18" id="KW-0378">Hydrolase</keyword>
<dbReference type="InterPro" id="IPR012337">
    <property type="entry name" value="RNaseH-like_sf"/>
</dbReference>
<dbReference type="InterPro" id="IPR039637">
    <property type="entry name" value="CNOT7/CNOT8/Pop2"/>
</dbReference>
<evidence type="ECO:0000256" key="2">
    <source>
        <dbReference type="ARBA" id="ARBA00001968"/>
    </source>
</evidence>
<dbReference type="EC" id="3.1.13.4" evidence="7"/>
<evidence type="ECO:0000256" key="16">
    <source>
        <dbReference type="ARBA" id="ARBA00023242"/>
    </source>
</evidence>
<evidence type="ECO:0000313" key="18">
    <source>
        <dbReference type="EMBL" id="RHN71306.1"/>
    </source>
</evidence>
<dbReference type="GO" id="GO:0004535">
    <property type="term" value="F:poly(A)-specific ribonuclease activity"/>
    <property type="evidence" value="ECO:0007669"/>
    <property type="project" value="UniProtKB-EC"/>
</dbReference>
<comment type="subcellular location">
    <subcellularLocation>
        <location evidence="4">Cytoplasm</location>
    </subcellularLocation>
    <subcellularLocation>
        <location evidence="3">Nucleus</location>
    </subcellularLocation>
</comment>
<dbReference type="PANTHER" id="PTHR10797">
    <property type="entry name" value="CCR4-NOT TRANSCRIPTION COMPLEX SUBUNIT"/>
    <property type="match status" value="1"/>
</dbReference>
<accession>A0A396IZW4</accession>
<sequence>MRQIIMTKEDPSSEPIMIREVWAHNLQEEFNLIRGFVGTYNFISMDTEFPGVIFPLKVDHRHLQPYEQYSYLKSNVDALKIIQIGLTLTDAKGNIPRFKNICCIWEFNFCDFKIGRDIHNQDSIDMLRRQDVTWVTFHSAFDFGYLVKILTQSYLPNSLEDFLKFLRELFGSKVYDMKYIIRYCSALHGGLERVANILDVDRAIGKSHQAGSDSLLTWQTFQKIVHTHFTNNEVQKYAGIIFGLEVKAC</sequence>
<evidence type="ECO:0000313" key="19">
    <source>
        <dbReference type="Proteomes" id="UP000265566"/>
    </source>
</evidence>
<dbReference type="EMBL" id="PSQE01000003">
    <property type="protein sequence ID" value="RHN71306.1"/>
    <property type="molecule type" value="Genomic_DNA"/>
</dbReference>
<evidence type="ECO:0000256" key="9">
    <source>
        <dbReference type="ARBA" id="ARBA00022722"/>
    </source>
</evidence>
<dbReference type="GO" id="GO:0046872">
    <property type="term" value="F:metal ion binding"/>
    <property type="evidence" value="ECO:0007669"/>
    <property type="project" value="UniProtKB-KW"/>
</dbReference>
<dbReference type="AlphaFoldDB" id="A0A396IZW4"/>
<keyword evidence="10" id="KW-0479">Metal-binding</keyword>
<evidence type="ECO:0000256" key="10">
    <source>
        <dbReference type="ARBA" id="ARBA00022723"/>
    </source>
</evidence>
<dbReference type="GO" id="GO:0030014">
    <property type="term" value="C:CCR4-NOT complex"/>
    <property type="evidence" value="ECO:0007669"/>
    <property type="project" value="InterPro"/>
</dbReference>
<evidence type="ECO:0000256" key="17">
    <source>
        <dbReference type="ARBA" id="ARBA00025148"/>
    </source>
</evidence>
<evidence type="ECO:0000256" key="3">
    <source>
        <dbReference type="ARBA" id="ARBA00004123"/>
    </source>
</evidence>
<dbReference type="Proteomes" id="UP000265566">
    <property type="component" value="Chromosome 3"/>
</dbReference>
<dbReference type="Pfam" id="PF04857">
    <property type="entry name" value="CAF1"/>
    <property type="match status" value="2"/>
</dbReference>
<comment type="catalytic activity">
    <reaction evidence="1">
        <text>Exonucleolytic cleavage of poly(A) to 5'-AMP.</text>
        <dbReference type="EC" id="3.1.13.4"/>
    </reaction>
</comment>
<evidence type="ECO:0000256" key="14">
    <source>
        <dbReference type="ARBA" id="ARBA00023015"/>
    </source>
</evidence>
<comment type="cofactor">
    <cofactor evidence="2">
        <name>a divalent metal cation</name>
        <dbReference type="ChEBI" id="CHEBI:60240"/>
    </cofactor>
</comment>
<evidence type="ECO:0000256" key="11">
    <source>
        <dbReference type="ARBA" id="ARBA00022801"/>
    </source>
</evidence>
<organism evidence="18 19">
    <name type="scientific">Medicago truncatula</name>
    <name type="common">Barrel medic</name>
    <name type="synonym">Medicago tribuloides</name>
    <dbReference type="NCBI Taxonomy" id="3880"/>
    <lineage>
        <taxon>Eukaryota</taxon>
        <taxon>Viridiplantae</taxon>
        <taxon>Streptophyta</taxon>
        <taxon>Embryophyta</taxon>
        <taxon>Tracheophyta</taxon>
        <taxon>Spermatophyta</taxon>
        <taxon>Magnoliopsida</taxon>
        <taxon>eudicotyledons</taxon>
        <taxon>Gunneridae</taxon>
        <taxon>Pentapetalae</taxon>
        <taxon>rosids</taxon>
        <taxon>fabids</taxon>
        <taxon>Fabales</taxon>
        <taxon>Fabaceae</taxon>
        <taxon>Papilionoideae</taxon>
        <taxon>50 kb inversion clade</taxon>
        <taxon>NPAAA clade</taxon>
        <taxon>Hologalegina</taxon>
        <taxon>IRL clade</taxon>
        <taxon>Trifolieae</taxon>
        <taxon>Medicago</taxon>
    </lineage>
</organism>
<dbReference type="Gene3D" id="3.30.420.10">
    <property type="entry name" value="Ribonuclease H-like superfamily/Ribonuclease H"/>
    <property type="match status" value="2"/>
</dbReference>
<dbReference type="InterPro" id="IPR036397">
    <property type="entry name" value="RNaseH_sf"/>
</dbReference>
<keyword evidence="9" id="KW-0540">Nuclease</keyword>
<evidence type="ECO:0000256" key="7">
    <source>
        <dbReference type="ARBA" id="ARBA00012161"/>
    </source>
</evidence>
<keyword evidence="15" id="KW-0804">Transcription</keyword>
<keyword evidence="12" id="KW-0269">Exonuclease</keyword>
<keyword evidence="13" id="KW-0694">RNA-binding</keyword>
<evidence type="ECO:0000256" key="15">
    <source>
        <dbReference type="ARBA" id="ARBA00023163"/>
    </source>
</evidence>
<proteinExistence type="inferred from homology"/>
<keyword evidence="14" id="KW-0805">Transcription regulation</keyword>
<reference evidence="19" key="1">
    <citation type="journal article" date="2018" name="Nat. Plants">
        <title>Whole-genome landscape of Medicago truncatula symbiotic genes.</title>
        <authorList>
            <person name="Pecrix Y."/>
            <person name="Staton S.E."/>
            <person name="Sallet E."/>
            <person name="Lelandais-Briere C."/>
            <person name="Moreau S."/>
            <person name="Carrere S."/>
            <person name="Blein T."/>
            <person name="Jardinaud M.F."/>
            <person name="Latrasse D."/>
            <person name="Zouine M."/>
            <person name="Zahm M."/>
            <person name="Kreplak J."/>
            <person name="Mayjonade B."/>
            <person name="Satge C."/>
            <person name="Perez M."/>
            <person name="Cauet S."/>
            <person name="Marande W."/>
            <person name="Chantry-Darmon C."/>
            <person name="Lopez-Roques C."/>
            <person name="Bouchez O."/>
            <person name="Berard A."/>
            <person name="Debelle F."/>
            <person name="Munos S."/>
            <person name="Bendahmane A."/>
            <person name="Berges H."/>
            <person name="Niebel A."/>
            <person name="Buitink J."/>
            <person name="Frugier F."/>
            <person name="Benhamed M."/>
            <person name="Crespi M."/>
            <person name="Gouzy J."/>
            <person name="Gamas P."/>
        </authorList>
    </citation>
    <scope>NUCLEOTIDE SEQUENCE [LARGE SCALE GENOMIC DNA]</scope>
    <source>
        <strain evidence="19">cv. Jemalong A17</strain>
    </source>
</reference>
<comment type="function">
    <text evidence="17">Ubiquitous transcription factor required for a diverse set of processes. It is a component of the CCR4 complex involved in the control of gene expression.</text>
</comment>
<comment type="subunit">
    <text evidence="6">Component of the CCR4-NOT complex, at least composed of CRR4 and CAF1 proteins.</text>
</comment>
<name>A0A396IZW4_MEDTR</name>
<evidence type="ECO:0000256" key="13">
    <source>
        <dbReference type="ARBA" id="ARBA00022884"/>
    </source>
</evidence>
<dbReference type="InterPro" id="IPR006941">
    <property type="entry name" value="RNase_CAF1"/>
</dbReference>
<dbReference type="GO" id="GO:0003723">
    <property type="term" value="F:RNA binding"/>
    <property type="evidence" value="ECO:0007669"/>
    <property type="project" value="UniProtKB-KW"/>
</dbReference>
<evidence type="ECO:0000256" key="1">
    <source>
        <dbReference type="ARBA" id="ARBA00001663"/>
    </source>
</evidence>
<evidence type="ECO:0000256" key="8">
    <source>
        <dbReference type="ARBA" id="ARBA00022490"/>
    </source>
</evidence>
<dbReference type="GO" id="GO:0005634">
    <property type="term" value="C:nucleus"/>
    <property type="evidence" value="ECO:0007669"/>
    <property type="project" value="UniProtKB-SubCell"/>
</dbReference>
<keyword evidence="8" id="KW-0963">Cytoplasm</keyword>
<dbReference type="SUPFAM" id="SSF53098">
    <property type="entry name" value="Ribonuclease H-like"/>
    <property type="match status" value="1"/>
</dbReference>
<evidence type="ECO:0000256" key="4">
    <source>
        <dbReference type="ARBA" id="ARBA00004496"/>
    </source>
</evidence>
<evidence type="ECO:0000256" key="5">
    <source>
        <dbReference type="ARBA" id="ARBA00008372"/>
    </source>
</evidence>
<protein>
    <recommendedName>
        <fullName evidence="7">poly(A)-specific ribonuclease</fullName>
        <ecNumber evidence="7">3.1.13.4</ecNumber>
    </recommendedName>
</protein>
<evidence type="ECO:0000256" key="6">
    <source>
        <dbReference type="ARBA" id="ARBA00011757"/>
    </source>
</evidence>
<comment type="caution">
    <text evidence="18">The sequence shown here is derived from an EMBL/GenBank/DDBJ whole genome shotgun (WGS) entry which is preliminary data.</text>
</comment>
<keyword evidence="16" id="KW-0539">Nucleus</keyword>
<comment type="similarity">
    <text evidence="5">Belongs to the CAF1 family.</text>
</comment>
<dbReference type="Gramene" id="rna19971">
    <property type="protein sequence ID" value="RHN71306.1"/>
    <property type="gene ID" value="gene19971"/>
</dbReference>
<evidence type="ECO:0000256" key="12">
    <source>
        <dbReference type="ARBA" id="ARBA00022839"/>
    </source>
</evidence>
<gene>
    <name evidence="18" type="ORF">MtrunA17_Chr3g0144801</name>
</gene>
<dbReference type="GO" id="GO:0005737">
    <property type="term" value="C:cytoplasm"/>
    <property type="evidence" value="ECO:0007669"/>
    <property type="project" value="UniProtKB-SubCell"/>
</dbReference>